<dbReference type="AlphaFoldDB" id="A0A8H5CE69"/>
<comment type="caution">
    <text evidence="1">The sequence shown here is derived from an EMBL/GenBank/DDBJ whole genome shotgun (WGS) entry which is preliminary data.</text>
</comment>
<evidence type="ECO:0000313" key="1">
    <source>
        <dbReference type="EMBL" id="KAF5340157.1"/>
    </source>
</evidence>
<organism evidence="1 2">
    <name type="scientific">Tetrapyrgos nigripes</name>
    <dbReference type="NCBI Taxonomy" id="182062"/>
    <lineage>
        <taxon>Eukaryota</taxon>
        <taxon>Fungi</taxon>
        <taxon>Dikarya</taxon>
        <taxon>Basidiomycota</taxon>
        <taxon>Agaricomycotina</taxon>
        <taxon>Agaricomycetes</taxon>
        <taxon>Agaricomycetidae</taxon>
        <taxon>Agaricales</taxon>
        <taxon>Marasmiineae</taxon>
        <taxon>Marasmiaceae</taxon>
        <taxon>Tetrapyrgos</taxon>
    </lineage>
</organism>
<evidence type="ECO:0000313" key="2">
    <source>
        <dbReference type="Proteomes" id="UP000559256"/>
    </source>
</evidence>
<sequence length="73" mass="7862">MGDDEDVKSGVIDSLKTVLGIPEGPEAQKVPIDLVVHEFLPPEASTLFRLSYQCPTAAPGSRRTSSGSSWFGW</sequence>
<proteinExistence type="predicted"/>
<reference evidence="1 2" key="1">
    <citation type="journal article" date="2020" name="ISME J.">
        <title>Uncovering the hidden diversity of litter-decomposition mechanisms in mushroom-forming fungi.</title>
        <authorList>
            <person name="Floudas D."/>
            <person name="Bentzer J."/>
            <person name="Ahren D."/>
            <person name="Johansson T."/>
            <person name="Persson P."/>
            <person name="Tunlid A."/>
        </authorList>
    </citation>
    <scope>NUCLEOTIDE SEQUENCE [LARGE SCALE GENOMIC DNA]</scope>
    <source>
        <strain evidence="1 2">CBS 291.85</strain>
    </source>
</reference>
<keyword evidence="2" id="KW-1185">Reference proteome</keyword>
<dbReference type="EMBL" id="JAACJM010000178">
    <property type="protein sequence ID" value="KAF5340157.1"/>
    <property type="molecule type" value="Genomic_DNA"/>
</dbReference>
<dbReference type="Proteomes" id="UP000559256">
    <property type="component" value="Unassembled WGS sequence"/>
</dbReference>
<protein>
    <submittedName>
        <fullName evidence="1">Uncharacterized protein</fullName>
    </submittedName>
</protein>
<name>A0A8H5CE69_9AGAR</name>
<accession>A0A8H5CE69</accession>
<gene>
    <name evidence="1" type="ORF">D9758_016851</name>
</gene>
<dbReference type="OrthoDB" id="2851338at2759"/>